<dbReference type="EMBL" id="KN833045">
    <property type="protein sequence ID" value="KIM75589.1"/>
    <property type="molecule type" value="Genomic_DNA"/>
</dbReference>
<dbReference type="InterPro" id="IPR001245">
    <property type="entry name" value="Ser-Thr/Tyr_kinase_cat_dom"/>
</dbReference>
<dbReference type="Gene3D" id="1.10.510.10">
    <property type="entry name" value="Transferase(Phosphotransferase) domain 1"/>
    <property type="match status" value="1"/>
</dbReference>
<dbReference type="InterPro" id="IPR008266">
    <property type="entry name" value="Tyr_kinase_AS"/>
</dbReference>
<reference evidence="3" key="2">
    <citation type="submission" date="2015-01" db="EMBL/GenBank/DDBJ databases">
        <title>Evolutionary Origins and Diversification of the Mycorrhizal Mutualists.</title>
        <authorList>
            <consortium name="DOE Joint Genome Institute"/>
            <consortium name="Mycorrhizal Genomics Consortium"/>
            <person name="Kohler A."/>
            <person name="Kuo A."/>
            <person name="Nagy L.G."/>
            <person name="Floudas D."/>
            <person name="Copeland A."/>
            <person name="Barry K.W."/>
            <person name="Cichocki N."/>
            <person name="Veneault-Fourrey C."/>
            <person name="LaButti K."/>
            <person name="Lindquist E.A."/>
            <person name="Lipzen A."/>
            <person name="Lundell T."/>
            <person name="Morin E."/>
            <person name="Murat C."/>
            <person name="Riley R."/>
            <person name="Ohm R."/>
            <person name="Sun H."/>
            <person name="Tunlid A."/>
            <person name="Henrissat B."/>
            <person name="Grigoriev I.V."/>
            <person name="Hibbett D.S."/>
            <person name="Martin F."/>
        </authorList>
    </citation>
    <scope>NUCLEOTIDE SEQUENCE [LARGE SCALE GENOMIC DNA]</scope>
    <source>
        <strain evidence="3">F 1598</strain>
    </source>
</reference>
<dbReference type="SUPFAM" id="SSF56112">
    <property type="entry name" value="Protein kinase-like (PK-like)"/>
    <property type="match status" value="1"/>
</dbReference>
<dbReference type="PANTHER" id="PTHR44329">
    <property type="entry name" value="SERINE/THREONINE-PROTEIN KINASE TNNI3K-RELATED"/>
    <property type="match status" value="1"/>
</dbReference>
<sequence>MPFPQNGIPKWIDKATLLSRQILSCFVSSTPFGRNRSALSFTPHAQGPELRLRGADSLIHSASTDSDSGDLAQVISASSRKGCHPLIIVQPSSTSQDHSVNIDVRGAHYICISEHADLWEGRMSNKVSVKKVAFKGLHADFSSNPDFLANFNKRLEYEARIWHHLKHPNVSEFYGIAFNLGYMPALILPFYSNGTVIEYVREKGNESRLDMVKQIAQGLEYLHGQSVVHGDLRGSNVLVDDNERPRICDYGLAFIIEPSEFTSMKTTRACRWTAPEIMNPPENTTYAVDSFVLFTKESDIYAFAMTVLEIFTGDIPFHHKNDSSVIFAVLDGIHPELPPFLKEQESLGQVVQECWHQEPSRRPTSREVNERLNTGTPEVFAIMLTSGNRGGPGMTGRSL</sequence>
<dbReference type="Pfam" id="PF07714">
    <property type="entry name" value="PK_Tyr_Ser-Thr"/>
    <property type="match status" value="1"/>
</dbReference>
<dbReference type="InParanoid" id="A0A0C3F6I7"/>
<dbReference type="GO" id="GO:0004674">
    <property type="term" value="F:protein serine/threonine kinase activity"/>
    <property type="evidence" value="ECO:0007669"/>
    <property type="project" value="TreeGrafter"/>
</dbReference>
<keyword evidence="3" id="KW-1185">Reference proteome</keyword>
<name>A0A0C3F6I7_PILCF</name>
<dbReference type="InterPro" id="IPR000719">
    <property type="entry name" value="Prot_kinase_dom"/>
</dbReference>
<dbReference type="AlphaFoldDB" id="A0A0C3F6I7"/>
<reference evidence="2 3" key="1">
    <citation type="submission" date="2014-04" db="EMBL/GenBank/DDBJ databases">
        <authorList>
            <consortium name="DOE Joint Genome Institute"/>
            <person name="Kuo A."/>
            <person name="Tarkka M."/>
            <person name="Buscot F."/>
            <person name="Kohler A."/>
            <person name="Nagy L.G."/>
            <person name="Floudas D."/>
            <person name="Copeland A."/>
            <person name="Barry K.W."/>
            <person name="Cichocki N."/>
            <person name="Veneault-Fourrey C."/>
            <person name="LaButti K."/>
            <person name="Lindquist E.A."/>
            <person name="Lipzen A."/>
            <person name="Lundell T."/>
            <person name="Morin E."/>
            <person name="Murat C."/>
            <person name="Sun H."/>
            <person name="Tunlid A."/>
            <person name="Henrissat B."/>
            <person name="Grigoriev I.V."/>
            <person name="Hibbett D.S."/>
            <person name="Martin F."/>
            <person name="Nordberg H.P."/>
            <person name="Cantor M.N."/>
            <person name="Hua S.X."/>
        </authorList>
    </citation>
    <scope>NUCLEOTIDE SEQUENCE [LARGE SCALE GENOMIC DNA]</scope>
    <source>
        <strain evidence="2 3">F 1598</strain>
    </source>
</reference>
<dbReference type="STRING" id="765440.A0A0C3F6I7"/>
<feature type="domain" description="Protein kinase" evidence="1">
    <location>
        <begin position="60"/>
        <end position="379"/>
    </location>
</feature>
<dbReference type="InterPro" id="IPR011009">
    <property type="entry name" value="Kinase-like_dom_sf"/>
</dbReference>
<organism evidence="2 3">
    <name type="scientific">Piloderma croceum (strain F 1598)</name>
    <dbReference type="NCBI Taxonomy" id="765440"/>
    <lineage>
        <taxon>Eukaryota</taxon>
        <taxon>Fungi</taxon>
        <taxon>Dikarya</taxon>
        <taxon>Basidiomycota</taxon>
        <taxon>Agaricomycotina</taxon>
        <taxon>Agaricomycetes</taxon>
        <taxon>Agaricomycetidae</taxon>
        <taxon>Atheliales</taxon>
        <taxon>Atheliaceae</taxon>
        <taxon>Piloderma</taxon>
    </lineage>
</organism>
<dbReference type="GO" id="GO:0005524">
    <property type="term" value="F:ATP binding"/>
    <property type="evidence" value="ECO:0007669"/>
    <property type="project" value="InterPro"/>
</dbReference>
<evidence type="ECO:0000313" key="2">
    <source>
        <dbReference type="EMBL" id="KIM75589.1"/>
    </source>
</evidence>
<accession>A0A0C3F6I7</accession>
<dbReference type="PROSITE" id="PS50011">
    <property type="entry name" value="PROTEIN_KINASE_DOM"/>
    <property type="match status" value="1"/>
</dbReference>
<dbReference type="InterPro" id="IPR051681">
    <property type="entry name" value="Ser/Thr_Kinases-Pseudokinases"/>
</dbReference>
<dbReference type="HOGENOM" id="CLU_000288_7_18_1"/>
<dbReference type="Proteomes" id="UP000054166">
    <property type="component" value="Unassembled WGS sequence"/>
</dbReference>
<evidence type="ECO:0000313" key="3">
    <source>
        <dbReference type="Proteomes" id="UP000054166"/>
    </source>
</evidence>
<dbReference type="OrthoDB" id="538607at2759"/>
<dbReference type="PROSITE" id="PS00109">
    <property type="entry name" value="PROTEIN_KINASE_TYR"/>
    <property type="match status" value="1"/>
</dbReference>
<gene>
    <name evidence="2" type="ORF">PILCRDRAFT_78699</name>
</gene>
<evidence type="ECO:0000259" key="1">
    <source>
        <dbReference type="PROSITE" id="PS50011"/>
    </source>
</evidence>
<protein>
    <recommendedName>
        <fullName evidence="1">Protein kinase domain-containing protein</fullName>
    </recommendedName>
</protein>
<proteinExistence type="predicted"/>